<evidence type="ECO:0000313" key="3">
    <source>
        <dbReference type="EMBL" id="QEA07212.1"/>
    </source>
</evidence>
<gene>
    <name evidence="3" type="ORF">KBTEX_03560</name>
</gene>
<keyword evidence="1" id="KW-0812">Transmembrane</keyword>
<reference evidence="3" key="1">
    <citation type="submission" date="2019-06" db="EMBL/GenBank/DDBJ databases">
        <authorList>
            <person name="Murdoch R.W."/>
            <person name="Fathepure B."/>
        </authorList>
    </citation>
    <scope>NUCLEOTIDE SEQUENCE</scope>
</reference>
<evidence type="ECO:0000259" key="2">
    <source>
        <dbReference type="Pfam" id="PF14341"/>
    </source>
</evidence>
<dbReference type="EMBL" id="MN079215">
    <property type="protein sequence ID" value="QEA07212.1"/>
    <property type="molecule type" value="Genomic_DNA"/>
</dbReference>
<dbReference type="InterPro" id="IPR025746">
    <property type="entry name" value="PilX_N_dom"/>
</dbReference>
<accession>A0A5B8RHW1</accession>
<name>A0A5B8RHW1_9ZZZZ</name>
<protein>
    <recommendedName>
        <fullName evidence="2">Type 4 fimbrial biogenesis protein PilX N-terminal domain-containing protein</fullName>
    </recommendedName>
</protein>
<dbReference type="AlphaFoldDB" id="A0A5B8RHW1"/>
<keyword evidence="1" id="KW-1133">Transmembrane helix</keyword>
<feature type="domain" description="Type 4 fimbrial biogenesis protein PilX N-terminal" evidence="2">
    <location>
        <begin position="15"/>
        <end position="60"/>
    </location>
</feature>
<evidence type="ECO:0000256" key="1">
    <source>
        <dbReference type="SAM" id="Phobius"/>
    </source>
</evidence>
<organism evidence="3">
    <name type="scientific">uncultured organism</name>
    <dbReference type="NCBI Taxonomy" id="155900"/>
    <lineage>
        <taxon>unclassified sequences</taxon>
        <taxon>environmental samples</taxon>
    </lineage>
</organism>
<proteinExistence type="predicted"/>
<sequence>MNAHVVSGQVPSSQRGAALAISLVILLVLTLVAVTASQVSRMQESMSGNTQQERTVFQATYSAIALAIDQFSDDVSVIVSVINSEGSDDIGLGDEAELKVRRCEKKDDGSLADCKLQQDKLKMTYTGKGCPAGFSCKNFEGYYFDIDAEMSINGTGASSDQTQGAMRVTPKE</sequence>
<dbReference type="Pfam" id="PF14341">
    <property type="entry name" value="PilX_N"/>
    <property type="match status" value="1"/>
</dbReference>
<keyword evidence="1" id="KW-0472">Membrane</keyword>
<feature type="transmembrane region" description="Helical" evidence="1">
    <location>
        <begin position="16"/>
        <end position="36"/>
    </location>
</feature>